<evidence type="ECO:0000259" key="3">
    <source>
        <dbReference type="PROSITE" id="PS50888"/>
    </source>
</evidence>
<feature type="coiled-coil region" evidence="1">
    <location>
        <begin position="72"/>
        <end position="99"/>
    </location>
</feature>
<keyword evidence="1" id="KW-0175">Coiled coil</keyword>
<feature type="region of interest" description="Disordered" evidence="2">
    <location>
        <begin position="290"/>
        <end position="337"/>
    </location>
</feature>
<feature type="compositionally biased region" description="Basic and acidic residues" evidence="2">
    <location>
        <begin position="159"/>
        <end position="170"/>
    </location>
</feature>
<comment type="caution">
    <text evidence="4">The sequence shown here is derived from an EMBL/GenBank/DDBJ whole genome shotgun (WGS) entry which is preliminary data.</text>
</comment>
<feature type="region of interest" description="Disordered" evidence="2">
    <location>
        <begin position="211"/>
        <end position="252"/>
    </location>
</feature>
<gene>
    <name evidence="4" type="ORF">FJT64_020386</name>
</gene>
<organism evidence="4 5">
    <name type="scientific">Amphibalanus amphitrite</name>
    <name type="common">Striped barnacle</name>
    <name type="synonym">Balanus amphitrite</name>
    <dbReference type="NCBI Taxonomy" id="1232801"/>
    <lineage>
        <taxon>Eukaryota</taxon>
        <taxon>Metazoa</taxon>
        <taxon>Ecdysozoa</taxon>
        <taxon>Arthropoda</taxon>
        <taxon>Crustacea</taxon>
        <taxon>Multicrustacea</taxon>
        <taxon>Cirripedia</taxon>
        <taxon>Thoracica</taxon>
        <taxon>Thoracicalcarea</taxon>
        <taxon>Balanomorpha</taxon>
        <taxon>Balanoidea</taxon>
        <taxon>Balanidae</taxon>
        <taxon>Amphibalaninae</taxon>
        <taxon>Amphibalanus</taxon>
    </lineage>
</organism>
<accession>A0A6A4X1Z5</accession>
<dbReference type="Proteomes" id="UP000440578">
    <property type="component" value="Unassembled WGS sequence"/>
</dbReference>
<feature type="compositionally biased region" description="Low complexity" evidence="2">
    <location>
        <begin position="127"/>
        <end position="146"/>
    </location>
</feature>
<evidence type="ECO:0000256" key="2">
    <source>
        <dbReference type="SAM" id="MobiDB-lite"/>
    </source>
</evidence>
<feature type="domain" description="BHLH" evidence="3">
    <location>
        <begin position="4"/>
        <end position="57"/>
    </location>
</feature>
<dbReference type="PROSITE" id="PS50888">
    <property type="entry name" value="BHLH"/>
    <property type="match status" value="1"/>
</dbReference>
<dbReference type="EMBL" id="VIIS01000489">
    <property type="protein sequence ID" value="KAF0308382.1"/>
    <property type="molecule type" value="Genomic_DNA"/>
</dbReference>
<evidence type="ECO:0000313" key="4">
    <source>
        <dbReference type="EMBL" id="KAF0308382.1"/>
    </source>
</evidence>
<dbReference type="Gene3D" id="4.10.280.10">
    <property type="entry name" value="Helix-loop-helix DNA-binding domain"/>
    <property type="match status" value="1"/>
</dbReference>
<feature type="compositionally biased region" description="Basic and acidic residues" evidence="2">
    <location>
        <begin position="231"/>
        <end position="242"/>
    </location>
</feature>
<feature type="region of interest" description="Disordered" evidence="2">
    <location>
        <begin position="102"/>
        <end position="170"/>
    </location>
</feature>
<dbReference type="AlphaFoldDB" id="A0A6A4X1Z5"/>
<protein>
    <recommendedName>
        <fullName evidence="3">BHLH domain-containing protein</fullName>
    </recommendedName>
</protein>
<sequence>MIPRVPSLSARCERHRRERIAAGFARLYRCLPSYDPEAPLPSKQALLLQAAEQLAALRGSVDREQDTRPPAGSEAARRLADLERQVAALKVRNSELSYHVLKARGGGAGGRSRSSRRRLPTPGPGTSGAPAAVAARDAVSDTAASDGSGYPLPPASELRQARKDRSPTKAALEARKLDDILLSSSFFDCPNTLFPAATYTPPVDDSNFLGAIFSRAEPPPPPPPSSAMAARDGRHRGDERSAPAEPETPRGQCELWMPANVSTLTSFNLSNLLPEIGNKVSSPAYPAGLSSSVAGPPGPRPPTLMGSDTRNLTTPEMPGVNHHLQLPPAPSAQVSLGAPLPPFSSAASLGSVATLSMTSHQ</sequence>
<dbReference type="GO" id="GO:0046983">
    <property type="term" value="F:protein dimerization activity"/>
    <property type="evidence" value="ECO:0007669"/>
    <property type="project" value="InterPro"/>
</dbReference>
<keyword evidence="5" id="KW-1185">Reference proteome</keyword>
<dbReference type="CDD" id="cd00083">
    <property type="entry name" value="bHLH_SF"/>
    <property type="match status" value="1"/>
</dbReference>
<dbReference type="SUPFAM" id="SSF47459">
    <property type="entry name" value="HLH, helix-loop-helix DNA-binding domain"/>
    <property type="match status" value="1"/>
</dbReference>
<dbReference type="InterPro" id="IPR011598">
    <property type="entry name" value="bHLH_dom"/>
</dbReference>
<dbReference type="InterPro" id="IPR036638">
    <property type="entry name" value="HLH_DNA-bd_sf"/>
</dbReference>
<evidence type="ECO:0000313" key="5">
    <source>
        <dbReference type="Proteomes" id="UP000440578"/>
    </source>
</evidence>
<evidence type="ECO:0000256" key="1">
    <source>
        <dbReference type="SAM" id="Coils"/>
    </source>
</evidence>
<name>A0A6A4X1Z5_AMPAM</name>
<reference evidence="4 5" key="1">
    <citation type="submission" date="2019-07" db="EMBL/GenBank/DDBJ databases">
        <title>Draft genome assembly of a fouling barnacle, Amphibalanus amphitrite (Darwin, 1854): The first reference genome for Thecostraca.</title>
        <authorList>
            <person name="Kim W."/>
        </authorList>
    </citation>
    <scope>NUCLEOTIDE SEQUENCE [LARGE SCALE GENOMIC DNA]</scope>
    <source>
        <strain evidence="4">SNU_AA5</strain>
        <tissue evidence="4">Soma without cirri and trophi</tissue>
    </source>
</reference>
<proteinExistence type="predicted"/>